<evidence type="ECO:0000313" key="1">
    <source>
        <dbReference type="EMBL" id="MDG0846046.1"/>
    </source>
</evidence>
<comment type="caution">
    <text evidence="1">The sequence shown here is derived from an EMBL/GenBank/DDBJ whole genome shotgun (WGS) entry which is preliminary data.</text>
</comment>
<name>A0A9X4L4V2_9STAP</name>
<keyword evidence="2" id="KW-1185">Reference proteome</keyword>
<gene>
    <name evidence="1" type="ORF">M4L89_07380</name>
</gene>
<reference evidence="1" key="1">
    <citation type="submission" date="2022-05" db="EMBL/GenBank/DDBJ databases">
        <title>Comparative genomics of Staphylococcus equorum isolates.</title>
        <authorList>
            <person name="Luelf R.H."/>
        </authorList>
    </citation>
    <scope>NUCLEOTIDE SEQUENCE</scope>
    <source>
        <strain evidence="1">TMW 2.2497</strain>
    </source>
</reference>
<dbReference type="KEGG" id="seqo:SE1039_00520"/>
<accession>A0A9X4L4V2</accession>
<evidence type="ECO:0000313" key="2">
    <source>
        <dbReference type="Proteomes" id="UP001152422"/>
    </source>
</evidence>
<protein>
    <submittedName>
        <fullName evidence="1">Uncharacterized protein</fullName>
    </submittedName>
</protein>
<proteinExistence type="predicted"/>
<dbReference type="EMBL" id="JAMBQA010000003">
    <property type="protein sequence ID" value="MDG0846046.1"/>
    <property type="molecule type" value="Genomic_DNA"/>
</dbReference>
<dbReference type="AlphaFoldDB" id="A0A9X4L4V2"/>
<sequence>MFHKLKVDLNSLLIAFDKYEDGMSFANIVDELNLDIHTGILRDKYYQNYSSISEVYI</sequence>
<organism evidence="1 2">
    <name type="scientific">Staphylococcus equorum</name>
    <dbReference type="NCBI Taxonomy" id="246432"/>
    <lineage>
        <taxon>Bacteria</taxon>
        <taxon>Bacillati</taxon>
        <taxon>Bacillota</taxon>
        <taxon>Bacilli</taxon>
        <taxon>Bacillales</taxon>
        <taxon>Staphylococcaceae</taxon>
        <taxon>Staphylococcus</taxon>
    </lineage>
</organism>
<dbReference type="RefSeq" id="WP_155492498.1">
    <property type="nucleotide sequence ID" value="NZ_CP013114.1"/>
</dbReference>
<dbReference type="Proteomes" id="UP001152422">
    <property type="component" value="Unassembled WGS sequence"/>
</dbReference>